<comment type="caution">
    <text evidence="6">The sequence shown here is derived from an EMBL/GenBank/DDBJ whole genome shotgun (WGS) entry which is preliminary data.</text>
</comment>
<keyword evidence="4" id="KW-1133">Transmembrane helix</keyword>
<keyword evidence="7" id="KW-1185">Reference proteome</keyword>
<gene>
    <name evidence="6" type="ORF">Glove_521g5</name>
</gene>
<evidence type="ECO:0000256" key="4">
    <source>
        <dbReference type="SAM" id="Phobius"/>
    </source>
</evidence>
<evidence type="ECO:0000313" key="7">
    <source>
        <dbReference type="Proteomes" id="UP000266861"/>
    </source>
</evidence>
<name>A0A397GEJ1_9GLOM</name>
<dbReference type="CDD" id="cd06532">
    <property type="entry name" value="Glyco_transf_25"/>
    <property type="match status" value="1"/>
</dbReference>
<dbReference type="OrthoDB" id="2326236at2759"/>
<evidence type="ECO:0000259" key="5">
    <source>
        <dbReference type="Pfam" id="PF01755"/>
    </source>
</evidence>
<evidence type="ECO:0000313" key="6">
    <source>
        <dbReference type="EMBL" id="RHZ49422.1"/>
    </source>
</evidence>
<dbReference type="GO" id="GO:0016740">
    <property type="term" value="F:transferase activity"/>
    <property type="evidence" value="ECO:0007669"/>
    <property type="project" value="UniProtKB-KW"/>
</dbReference>
<dbReference type="EMBL" id="PQFF01000450">
    <property type="protein sequence ID" value="RHZ49422.1"/>
    <property type="molecule type" value="Genomic_DNA"/>
</dbReference>
<dbReference type="PANTHER" id="PTHR10730">
    <property type="entry name" value="PROCOLLAGEN-LYSINE,2-OXOGLUTARATE 5-DIOXYGENASE/GLYCOSYLTRANSFERASE 25 FAMILY MEMBER"/>
    <property type="match status" value="1"/>
</dbReference>
<keyword evidence="4" id="KW-0472">Membrane</keyword>
<accession>A0A397GEJ1</accession>
<sequence length="251" mass="29194">MLTRYRRFFNILIILIVFTLINQNLNILNEYLLYAKEDPSTLGFDHIYVINLDFRTDRKEKMQMIANYHNLDFDFFPAVSNDNSKILDKYNSSLPPRYKACYVSHYKVYESIVAHGYNRTLILEDDVDMEEDIKRIVEEDVLPYLPENWDLLYLGSCATGGRFHNDVPLNGELFEYKIFTSKFPACTHAYAVSLAGAQKLLNYLVNVDHPIDLYLRKVMRAGNITTVTILPSVITQWKSDDNPSDVSSDRH</sequence>
<organism evidence="6 7">
    <name type="scientific">Diversispora epigaea</name>
    <dbReference type="NCBI Taxonomy" id="1348612"/>
    <lineage>
        <taxon>Eukaryota</taxon>
        <taxon>Fungi</taxon>
        <taxon>Fungi incertae sedis</taxon>
        <taxon>Mucoromycota</taxon>
        <taxon>Glomeromycotina</taxon>
        <taxon>Glomeromycetes</taxon>
        <taxon>Diversisporales</taxon>
        <taxon>Diversisporaceae</taxon>
        <taxon>Diversispora</taxon>
    </lineage>
</organism>
<dbReference type="InterPro" id="IPR002654">
    <property type="entry name" value="Glyco_trans_25"/>
</dbReference>
<evidence type="ECO:0000256" key="2">
    <source>
        <dbReference type="ARBA" id="ARBA00022676"/>
    </source>
</evidence>
<dbReference type="AlphaFoldDB" id="A0A397GEJ1"/>
<evidence type="ECO:0000256" key="3">
    <source>
        <dbReference type="ARBA" id="ARBA00022679"/>
    </source>
</evidence>
<feature type="transmembrane region" description="Helical" evidence="4">
    <location>
        <begin position="7"/>
        <end position="25"/>
    </location>
</feature>
<keyword evidence="2" id="KW-0328">Glycosyltransferase</keyword>
<keyword evidence="4" id="KW-0812">Transmembrane</keyword>
<dbReference type="Pfam" id="PF01755">
    <property type="entry name" value="Glyco_transf_25"/>
    <property type="match status" value="1"/>
</dbReference>
<comment type="similarity">
    <text evidence="1">Belongs to the glycosyltransferase 25 family.</text>
</comment>
<dbReference type="InterPro" id="IPR050757">
    <property type="entry name" value="Collagen_mod_GT25"/>
</dbReference>
<feature type="domain" description="Glycosyl transferase family 25" evidence="5">
    <location>
        <begin position="45"/>
        <end position="214"/>
    </location>
</feature>
<keyword evidence="3" id="KW-0808">Transferase</keyword>
<dbReference type="Proteomes" id="UP000266861">
    <property type="component" value="Unassembled WGS sequence"/>
</dbReference>
<evidence type="ECO:0000256" key="1">
    <source>
        <dbReference type="ARBA" id="ARBA00006721"/>
    </source>
</evidence>
<proteinExistence type="inferred from homology"/>
<protein>
    <recommendedName>
        <fullName evidence="5">Glycosyl transferase family 25 domain-containing protein</fullName>
    </recommendedName>
</protein>
<dbReference type="PANTHER" id="PTHR10730:SF53">
    <property type="entry name" value="GLYCOSYLTRANSFERASE 25 FAMILY MEMBER"/>
    <property type="match status" value="1"/>
</dbReference>
<reference evidence="6 7" key="1">
    <citation type="submission" date="2018-08" db="EMBL/GenBank/DDBJ databases">
        <title>Genome and evolution of the arbuscular mycorrhizal fungus Diversispora epigaea (formerly Glomus versiforme) and its bacterial endosymbionts.</title>
        <authorList>
            <person name="Sun X."/>
            <person name="Fei Z."/>
            <person name="Harrison M."/>
        </authorList>
    </citation>
    <scope>NUCLEOTIDE SEQUENCE [LARGE SCALE GENOMIC DNA]</scope>
    <source>
        <strain evidence="6 7">IT104</strain>
    </source>
</reference>